<proteinExistence type="predicted"/>
<dbReference type="AlphaFoldDB" id="A0A8J6P4E8"/>
<sequence>MVGVFTFLFHSIVPYFQIANAESADGYTTTICTAYGYKTVFVVFDSAQEISSNQLDSSYFECPTCIVQANATGWIDTYSSLFDPHPSQDRERWVAQIPLTPESPAYPHFLSRAPPA</sequence>
<comment type="caution">
    <text evidence="1">The sequence shown here is derived from an EMBL/GenBank/DDBJ whole genome shotgun (WGS) entry which is preliminary data.</text>
</comment>
<dbReference type="Proteomes" id="UP000654401">
    <property type="component" value="Unassembled WGS sequence"/>
</dbReference>
<organism evidence="1 2">
    <name type="scientific">Candidatus Thiopontia autotrophica</name>
    <dbReference type="NCBI Taxonomy" id="2841688"/>
    <lineage>
        <taxon>Bacteria</taxon>
        <taxon>Pseudomonadati</taxon>
        <taxon>Pseudomonadota</taxon>
        <taxon>Gammaproteobacteria</taxon>
        <taxon>Candidatus Thiopontia</taxon>
    </lineage>
</organism>
<accession>A0A8J6P4E8</accession>
<reference evidence="1 2" key="1">
    <citation type="submission" date="2020-08" db="EMBL/GenBank/DDBJ databases">
        <title>Bridging the membrane lipid divide: bacteria of the FCB group superphylum have the potential to synthesize archaeal ether lipids.</title>
        <authorList>
            <person name="Villanueva L."/>
            <person name="Von Meijenfeldt F.A.B."/>
            <person name="Westbye A.B."/>
            <person name="Yadav S."/>
            <person name="Hopmans E.C."/>
            <person name="Dutilh B.E."/>
            <person name="Sinninghe Damste J.S."/>
        </authorList>
    </citation>
    <scope>NUCLEOTIDE SEQUENCE [LARGE SCALE GENOMIC DNA]</scope>
    <source>
        <strain evidence="1">NIOZ-UU100</strain>
    </source>
</reference>
<name>A0A8J6P4E8_9GAMM</name>
<dbReference type="EMBL" id="JACNFK010000020">
    <property type="protein sequence ID" value="MBC8519320.1"/>
    <property type="molecule type" value="Genomic_DNA"/>
</dbReference>
<evidence type="ECO:0000313" key="2">
    <source>
        <dbReference type="Proteomes" id="UP000654401"/>
    </source>
</evidence>
<gene>
    <name evidence="1" type="ORF">H8D24_02800</name>
</gene>
<evidence type="ECO:0000313" key="1">
    <source>
        <dbReference type="EMBL" id="MBC8519320.1"/>
    </source>
</evidence>
<protein>
    <submittedName>
        <fullName evidence="1">Uncharacterized protein</fullName>
    </submittedName>
</protein>